<dbReference type="InterPro" id="IPR005139">
    <property type="entry name" value="PCRF"/>
</dbReference>
<dbReference type="GO" id="GO:0005737">
    <property type="term" value="C:cytoplasm"/>
    <property type="evidence" value="ECO:0007669"/>
    <property type="project" value="UniProtKB-ARBA"/>
</dbReference>
<dbReference type="Gene3D" id="3.30.70.1660">
    <property type="match status" value="1"/>
</dbReference>
<reference evidence="6" key="1">
    <citation type="submission" date="2017-09" db="EMBL/GenBank/DDBJ databases">
        <title>Depth-based differentiation of microbial function through sediment-hosted aquifers and enrichment of novel symbionts in the deep terrestrial subsurface.</title>
        <authorList>
            <person name="Probst A.J."/>
            <person name="Ladd B."/>
            <person name="Jarett J.K."/>
            <person name="Geller-Mcgrath D.E."/>
            <person name="Sieber C.M.K."/>
            <person name="Emerson J.B."/>
            <person name="Anantharaman K."/>
            <person name="Thomas B.C."/>
            <person name="Malmstrom R."/>
            <person name="Stieglmeier M."/>
            <person name="Klingl A."/>
            <person name="Woyke T."/>
            <person name="Ryan C.M."/>
            <person name="Banfield J.F."/>
        </authorList>
    </citation>
    <scope>NUCLEOTIDE SEQUENCE [LARGE SCALE GENOMIC DNA]</scope>
</reference>
<dbReference type="SMART" id="SM00937">
    <property type="entry name" value="PCRF"/>
    <property type="match status" value="1"/>
</dbReference>
<evidence type="ECO:0000256" key="2">
    <source>
        <dbReference type="ARBA" id="ARBA00022481"/>
    </source>
</evidence>
<organism evidence="5 6">
    <name type="scientific">Candidatus Shapirobacteria bacterium CG03_land_8_20_14_0_80_39_12</name>
    <dbReference type="NCBI Taxonomy" id="1974879"/>
    <lineage>
        <taxon>Bacteria</taxon>
        <taxon>Candidatus Shapironibacteriota</taxon>
    </lineage>
</organism>
<dbReference type="InterPro" id="IPR045853">
    <property type="entry name" value="Pep_chain_release_fac_I_sf"/>
</dbReference>
<dbReference type="PANTHER" id="PTHR43804:SF7">
    <property type="entry name" value="LD18447P"/>
    <property type="match status" value="1"/>
</dbReference>
<evidence type="ECO:0000256" key="1">
    <source>
        <dbReference type="ARBA" id="ARBA00010835"/>
    </source>
</evidence>
<evidence type="ECO:0000256" key="3">
    <source>
        <dbReference type="ARBA" id="ARBA00022917"/>
    </source>
</evidence>
<gene>
    <name evidence="5" type="ORF">COS54_02125</name>
</gene>
<keyword evidence="3" id="KW-0648">Protein biosynthesis</keyword>
<keyword evidence="2" id="KW-0488">Methylation</keyword>
<sequence>MNLNVVTLEIRPGPGGDEARLWVADLLRMYAKYAAFKNWKVTYIDEGVIKISGQGAFDTLKHEAGVHRVQRVPETEKRGRIHTSTASVAVLAEIPEQEVNLRQEDIEMQFYRSSSKGGQNVQKVSTAVRLKHIPTGIVVTAQSERFQEQNRANALSILRAKLWDLEEDKRIKALGDQRAIIGRAMRNEKIRTYNFTQDRVTDHRINKSFHQIENIMEGKLDKLFEELKPLN</sequence>
<dbReference type="GO" id="GO:0003747">
    <property type="term" value="F:translation release factor activity"/>
    <property type="evidence" value="ECO:0007669"/>
    <property type="project" value="InterPro"/>
</dbReference>
<name>A0A2M7BCR6_9BACT</name>
<dbReference type="SUPFAM" id="SSF75620">
    <property type="entry name" value="Release factor"/>
    <property type="match status" value="1"/>
</dbReference>
<dbReference type="AlphaFoldDB" id="A0A2M7BCR6"/>
<dbReference type="EMBL" id="PEVC01000039">
    <property type="protein sequence ID" value="PIV00878.1"/>
    <property type="molecule type" value="Genomic_DNA"/>
</dbReference>
<feature type="domain" description="Peptide chain release factor" evidence="4">
    <location>
        <begin position="1"/>
        <end position="63"/>
    </location>
</feature>
<evidence type="ECO:0000313" key="6">
    <source>
        <dbReference type="Proteomes" id="UP000229631"/>
    </source>
</evidence>
<comment type="similarity">
    <text evidence="1">Belongs to the prokaryotic/mitochondrial release factor family.</text>
</comment>
<dbReference type="Pfam" id="PF00472">
    <property type="entry name" value="RF-1"/>
    <property type="match status" value="1"/>
</dbReference>
<dbReference type="Pfam" id="PF03462">
    <property type="entry name" value="PCRF"/>
    <property type="match status" value="1"/>
</dbReference>
<protein>
    <recommendedName>
        <fullName evidence="4">Peptide chain release factor domain-containing protein</fullName>
    </recommendedName>
</protein>
<proteinExistence type="inferred from homology"/>
<dbReference type="InterPro" id="IPR000352">
    <property type="entry name" value="Pep_chain_release_fac_I"/>
</dbReference>
<dbReference type="Gene3D" id="3.30.160.20">
    <property type="match status" value="1"/>
</dbReference>
<comment type="caution">
    <text evidence="5">The sequence shown here is derived from an EMBL/GenBank/DDBJ whole genome shotgun (WGS) entry which is preliminary data.</text>
</comment>
<evidence type="ECO:0000259" key="4">
    <source>
        <dbReference type="SMART" id="SM00937"/>
    </source>
</evidence>
<dbReference type="Proteomes" id="UP000229631">
    <property type="component" value="Unassembled WGS sequence"/>
</dbReference>
<accession>A0A2M7BCR6</accession>
<evidence type="ECO:0000313" key="5">
    <source>
        <dbReference type="EMBL" id="PIV00878.1"/>
    </source>
</evidence>
<dbReference type="InterPro" id="IPR050057">
    <property type="entry name" value="Prokaryotic/Mito_RF"/>
</dbReference>
<dbReference type="PANTHER" id="PTHR43804">
    <property type="entry name" value="LD18447P"/>
    <property type="match status" value="1"/>
</dbReference>